<keyword evidence="3" id="KW-1185">Reference proteome</keyword>
<sequence length="324" mass="33499">MRAFPFLPLLAGFALGRPQAANCETTTEEVIIPTSTATYSTTQVTTIHATTARDLGTFTDVVRVKSTKTLQTLTATYTDCTANGTITTGPTSTIYTAAGDANTLSSPAGPAPYTKRSPLEIAARQDVCTVTSTFTTTFGQTYTFIAIPDETSTFTEYTDFTQASVTSTSYGGTAYAIATASATTEAICGPAANRTATATSTVTRDSRCAPSAMVSAYNGFGLEYSSDTPAGGATFKTNATDASSCCQLCAEADSCAAASWDIRNGACKLEFPVDPESGAMNCGEGLLAYYDAGPNSPMKPGTGLFVAELCGNAEYSNAKPDDGT</sequence>
<dbReference type="OrthoDB" id="3644474at2759"/>
<protein>
    <recommendedName>
        <fullName evidence="4">Apple domain-containing protein</fullName>
    </recommendedName>
</protein>
<evidence type="ECO:0008006" key="4">
    <source>
        <dbReference type="Google" id="ProtNLM"/>
    </source>
</evidence>
<comment type="caution">
    <text evidence="2">The sequence shown here is derived from an EMBL/GenBank/DDBJ whole genome shotgun (WGS) entry which is preliminary data.</text>
</comment>
<proteinExistence type="predicted"/>
<evidence type="ECO:0000256" key="1">
    <source>
        <dbReference type="SAM" id="SignalP"/>
    </source>
</evidence>
<keyword evidence="1" id="KW-0732">Signal</keyword>
<organism evidence="2 3">
    <name type="scientific">Salinomyces thailandicus</name>
    <dbReference type="NCBI Taxonomy" id="706561"/>
    <lineage>
        <taxon>Eukaryota</taxon>
        <taxon>Fungi</taxon>
        <taxon>Dikarya</taxon>
        <taxon>Ascomycota</taxon>
        <taxon>Pezizomycotina</taxon>
        <taxon>Dothideomycetes</taxon>
        <taxon>Dothideomycetidae</taxon>
        <taxon>Mycosphaerellales</taxon>
        <taxon>Teratosphaeriaceae</taxon>
        <taxon>Salinomyces</taxon>
    </lineage>
</organism>
<dbReference type="Proteomes" id="UP000308549">
    <property type="component" value="Unassembled WGS sequence"/>
</dbReference>
<accession>A0A4U0U8I4</accession>
<feature type="chain" id="PRO_5020807683" description="Apple domain-containing protein" evidence="1">
    <location>
        <begin position="24"/>
        <end position="324"/>
    </location>
</feature>
<dbReference type="AlphaFoldDB" id="A0A4U0U8I4"/>
<name>A0A4U0U8I4_9PEZI</name>
<evidence type="ECO:0000313" key="3">
    <source>
        <dbReference type="Proteomes" id="UP000308549"/>
    </source>
</evidence>
<gene>
    <name evidence="2" type="ORF">B0A50_02212</name>
</gene>
<evidence type="ECO:0000313" key="2">
    <source>
        <dbReference type="EMBL" id="TKA31367.1"/>
    </source>
</evidence>
<reference evidence="2 3" key="1">
    <citation type="submission" date="2017-03" db="EMBL/GenBank/DDBJ databases">
        <title>Genomes of endolithic fungi from Antarctica.</title>
        <authorList>
            <person name="Coleine C."/>
            <person name="Masonjones S."/>
            <person name="Stajich J.E."/>
        </authorList>
    </citation>
    <scope>NUCLEOTIDE SEQUENCE [LARGE SCALE GENOMIC DNA]</scope>
    <source>
        <strain evidence="2 3">CCFEE 6315</strain>
    </source>
</reference>
<dbReference type="EMBL" id="NAJL01000008">
    <property type="protein sequence ID" value="TKA31367.1"/>
    <property type="molecule type" value="Genomic_DNA"/>
</dbReference>
<feature type="signal peptide" evidence="1">
    <location>
        <begin position="1"/>
        <end position="23"/>
    </location>
</feature>